<evidence type="ECO:0000256" key="2">
    <source>
        <dbReference type="ARBA" id="ARBA00023125"/>
    </source>
</evidence>
<dbReference type="OrthoDB" id="7584044at2"/>
<sequence>MRHPFLLKAALLILQSALTRKLSAFVSLVDDDLETLARFHQRRRTFMPGHELVHEGEKRQSAFVLAEGWACSFKILPDGERQIVDFQIPGDFLGLRSILFRTSDHSVQAITRIEASEVLSSDLLNAFADAPRLATAVLWAASRDEAMVVERLCSLGRRSAEERMAHFLLELGARLNILGIGDLTDFACPLTQYHLGDALGLTAVHVNRVLRRLREDNLLTMRNGQVTILDLERLKGLAGFDANYLDQDGPLLR</sequence>
<dbReference type="InterPro" id="IPR000595">
    <property type="entry name" value="cNMP-bd_dom"/>
</dbReference>
<dbReference type="InterPro" id="IPR050397">
    <property type="entry name" value="Env_Response_Regulators"/>
</dbReference>
<evidence type="ECO:0000313" key="4">
    <source>
        <dbReference type="EMBL" id="AZU05238.1"/>
    </source>
</evidence>
<dbReference type="PROSITE" id="PS51063">
    <property type="entry name" value="HTH_CRP_2"/>
    <property type="match status" value="1"/>
</dbReference>
<dbReference type="Proteomes" id="UP000286954">
    <property type="component" value="Chromosome"/>
</dbReference>
<dbReference type="PANTHER" id="PTHR24567">
    <property type="entry name" value="CRP FAMILY TRANSCRIPTIONAL REGULATORY PROTEIN"/>
    <property type="match status" value="1"/>
</dbReference>
<dbReference type="GO" id="GO:0005829">
    <property type="term" value="C:cytosol"/>
    <property type="evidence" value="ECO:0007669"/>
    <property type="project" value="TreeGrafter"/>
</dbReference>
<proteinExistence type="predicted"/>
<keyword evidence="3" id="KW-0804">Transcription</keyword>
<dbReference type="SUPFAM" id="SSF46785">
    <property type="entry name" value="Winged helix' DNA-binding domain"/>
    <property type="match status" value="1"/>
</dbReference>
<dbReference type="SMART" id="SM00100">
    <property type="entry name" value="cNMP"/>
    <property type="match status" value="1"/>
</dbReference>
<dbReference type="InterPro" id="IPR012318">
    <property type="entry name" value="HTH_CRP"/>
</dbReference>
<dbReference type="PROSITE" id="PS50042">
    <property type="entry name" value="CNMP_BINDING_3"/>
    <property type="match status" value="1"/>
</dbReference>
<evidence type="ECO:0000313" key="5">
    <source>
        <dbReference type="Proteomes" id="UP000286954"/>
    </source>
</evidence>
<dbReference type="GO" id="GO:0003677">
    <property type="term" value="F:DNA binding"/>
    <property type="evidence" value="ECO:0007669"/>
    <property type="project" value="UniProtKB-KW"/>
</dbReference>
<dbReference type="AlphaFoldDB" id="A0A3T0ED70"/>
<reference evidence="4 5" key="1">
    <citation type="submission" date="2016-12" db="EMBL/GenBank/DDBJ databases">
        <title>The genome of dimorphic prosthecate Glycocaulis alkaliphilus 6b-8t, isolated from crude oil dictates its adaptability in petroleum environments.</title>
        <authorList>
            <person name="Wu X.-L."/>
            <person name="Geng S."/>
        </authorList>
    </citation>
    <scope>NUCLEOTIDE SEQUENCE [LARGE SCALE GENOMIC DNA]</scope>
    <source>
        <strain evidence="4 5">6B-8</strain>
    </source>
</reference>
<dbReference type="RefSeq" id="WP_127568852.1">
    <property type="nucleotide sequence ID" value="NZ_CP018911.1"/>
</dbReference>
<dbReference type="PANTHER" id="PTHR24567:SF68">
    <property type="entry name" value="DNA-BINDING TRANSCRIPTIONAL DUAL REGULATOR CRP"/>
    <property type="match status" value="1"/>
</dbReference>
<organism evidence="4 5">
    <name type="scientific">Glycocaulis alkaliphilus</name>
    <dbReference type="NCBI Taxonomy" id="1434191"/>
    <lineage>
        <taxon>Bacteria</taxon>
        <taxon>Pseudomonadati</taxon>
        <taxon>Pseudomonadota</taxon>
        <taxon>Alphaproteobacteria</taxon>
        <taxon>Maricaulales</taxon>
        <taxon>Maricaulaceae</taxon>
        <taxon>Glycocaulis</taxon>
    </lineage>
</organism>
<dbReference type="InterPro" id="IPR014710">
    <property type="entry name" value="RmlC-like_jellyroll"/>
</dbReference>
<dbReference type="InterPro" id="IPR036388">
    <property type="entry name" value="WH-like_DNA-bd_sf"/>
</dbReference>
<dbReference type="Gene3D" id="2.60.120.10">
    <property type="entry name" value="Jelly Rolls"/>
    <property type="match status" value="1"/>
</dbReference>
<keyword evidence="1" id="KW-0805">Transcription regulation</keyword>
<accession>A0A3T0ED70</accession>
<keyword evidence="2" id="KW-0238">DNA-binding</keyword>
<evidence type="ECO:0000256" key="1">
    <source>
        <dbReference type="ARBA" id="ARBA00023015"/>
    </source>
</evidence>
<evidence type="ECO:0000256" key="3">
    <source>
        <dbReference type="ARBA" id="ARBA00023163"/>
    </source>
</evidence>
<protein>
    <submittedName>
        <fullName evidence="4">Transcriptional regulator, Crp/Fnr family</fullName>
    </submittedName>
</protein>
<dbReference type="Gene3D" id="1.10.10.10">
    <property type="entry name" value="Winged helix-like DNA-binding domain superfamily/Winged helix DNA-binding domain"/>
    <property type="match status" value="1"/>
</dbReference>
<dbReference type="SMART" id="SM00419">
    <property type="entry name" value="HTH_CRP"/>
    <property type="match status" value="1"/>
</dbReference>
<dbReference type="EMBL" id="CP018911">
    <property type="protein sequence ID" value="AZU05238.1"/>
    <property type="molecule type" value="Genomic_DNA"/>
</dbReference>
<keyword evidence="5" id="KW-1185">Reference proteome</keyword>
<dbReference type="InterPro" id="IPR018490">
    <property type="entry name" value="cNMP-bd_dom_sf"/>
</dbReference>
<dbReference type="KEGG" id="gak:X907_2728"/>
<dbReference type="CDD" id="cd00038">
    <property type="entry name" value="CAP_ED"/>
    <property type="match status" value="1"/>
</dbReference>
<dbReference type="InterPro" id="IPR036390">
    <property type="entry name" value="WH_DNA-bd_sf"/>
</dbReference>
<dbReference type="GO" id="GO:0003700">
    <property type="term" value="F:DNA-binding transcription factor activity"/>
    <property type="evidence" value="ECO:0007669"/>
    <property type="project" value="TreeGrafter"/>
</dbReference>
<gene>
    <name evidence="4" type="ORF">X907_2728</name>
</gene>
<name>A0A3T0ED70_9PROT</name>
<dbReference type="Pfam" id="PF00027">
    <property type="entry name" value="cNMP_binding"/>
    <property type="match status" value="1"/>
</dbReference>
<dbReference type="SUPFAM" id="SSF51206">
    <property type="entry name" value="cAMP-binding domain-like"/>
    <property type="match status" value="1"/>
</dbReference>
<dbReference type="Pfam" id="PF13545">
    <property type="entry name" value="HTH_Crp_2"/>
    <property type="match status" value="1"/>
</dbReference>